<accession>A0A8H9K2C9</accession>
<dbReference type="AlphaFoldDB" id="A0A8H9K2C9"/>
<evidence type="ECO:0000313" key="2">
    <source>
        <dbReference type="EMBL" id="HAS6678625.1"/>
    </source>
</evidence>
<gene>
    <name evidence="2" type="ORF">I7278_17625</name>
    <name evidence="3" type="ORF">I7278_27665</name>
</gene>
<dbReference type="EMBL" id="DACQKT010000009">
    <property type="protein sequence ID" value="HAS6678625.1"/>
    <property type="molecule type" value="Genomic_DNA"/>
</dbReference>
<reference evidence="2" key="1">
    <citation type="journal article" date="2018" name="Genome Biol.">
        <title>SKESA: strategic k-mer extension for scrupulous assemblies.</title>
        <authorList>
            <person name="Souvorov A."/>
            <person name="Agarwala R."/>
            <person name="Lipman D.J."/>
        </authorList>
    </citation>
    <scope>NUCLEOTIDE SEQUENCE</scope>
    <source>
        <strain evidence="2">1930</strain>
    </source>
</reference>
<dbReference type="EMBL" id="DACQKT010000082">
    <property type="protein sequence ID" value="HAS6680539.1"/>
    <property type="molecule type" value="Genomic_DNA"/>
</dbReference>
<protein>
    <submittedName>
        <fullName evidence="2">Uncharacterized protein</fullName>
    </submittedName>
</protein>
<feature type="compositionally biased region" description="Low complexity" evidence="1">
    <location>
        <begin position="1"/>
        <end position="25"/>
    </location>
</feature>
<proteinExistence type="predicted"/>
<evidence type="ECO:0000313" key="3">
    <source>
        <dbReference type="EMBL" id="HAS6680539.1"/>
    </source>
</evidence>
<dbReference type="Proteomes" id="UP000856022">
    <property type="component" value="Unassembled WGS sequence"/>
</dbReference>
<sequence>MSETSKTTAKKTSATKSTANTDAKTVGASTTTEPTQAKSQALIEEEKAKQEAEAKAKAEADEKAKQVSLDSKAKDAAKTPEGNGNEEGQTQTSTHDALANAIAGIDSLGILGAFKVRAKSDQGFWRSGVKFLRKKETIVLVVDEEPEDQPAVVAQEGVEPELILFMSKEKAVRVHREPNLVVEDVDVSDVIEVE</sequence>
<organism evidence="2">
    <name type="scientific">Vibrio parahaemolyticus</name>
    <dbReference type="NCBI Taxonomy" id="670"/>
    <lineage>
        <taxon>Bacteria</taxon>
        <taxon>Pseudomonadati</taxon>
        <taxon>Pseudomonadota</taxon>
        <taxon>Gammaproteobacteria</taxon>
        <taxon>Vibrionales</taxon>
        <taxon>Vibrionaceae</taxon>
        <taxon>Vibrio</taxon>
    </lineage>
</organism>
<feature type="region of interest" description="Disordered" evidence="1">
    <location>
        <begin position="1"/>
        <end position="94"/>
    </location>
</feature>
<feature type="compositionally biased region" description="Basic and acidic residues" evidence="1">
    <location>
        <begin position="44"/>
        <end position="78"/>
    </location>
</feature>
<name>A0A8H9K2C9_VIBPH</name>
<comment type="caution">
    <text evidence="2">The sequence shown here is derived from an EMBL/GenBank/DDBJ whole genome shotgun (WGS) entry which is preliminary data.</text>
</comment>
<reference evidence="2" key="2">
    <citation type="submission" date="2019-12" db="EMBL/GenBank/DDBJ databases">
        <authorList>
            <consortium name="NCBI Pathogen Detection Project"/>
        </authorList>
    </citation>
    <scope>NUCLEOTIDE SEQUENCE</scope>
    <source>
        <strain evidence="2">1930</strain>
    </source>
</reference>
<feature type="compositionally biased region" description="Polar residues" evidence="1">
    <location>
        <begin position="27"/>
        <end position="39"/>
    </location>
</feature>
<evidence type="ECO:0000256" key="1">
    <source>
        <dbReference type="SAM" id="MobiDB-lite"/>
    </source>
</evidence>